<dbReference type="Gene3D" id="1.20.120.530">
    <property type="entry name" value="GntR ligand-binding domain-like"/>
    <property type="match status" value="1"/>
</dbReference>
<dbReference type="CDD" id="cd07377">
    <property type="entry name" value="WHTH_GntR"/>
    <property type="match status" value="1"/>
</dbReference>
<keyword evidence="6" id="KW-1185">Reference proteome</keyword>
<dbReference type="EMBL" id="AONG01000010">
    <property type="protein sequence ID" value="KIQ69119.1"/>
    <property type="molecule type" value="Genomic_DNA"/>
</dbReference>
<dbReference type="PATRIC" id="fig|1123501.6.peg.2288"/>
<keyword evidence="3" id="KW-0804">Transcription</keyword>
<evidence type="ECO:0000256" key="1">
    <source>
        <dbReference type="ARBA" id="ARBA00023015"/>
    </source>
</evidence>
<accession>A0A0D0Q3M1</accession>
<dbReference type="GO" id="GO:0003700">
    <property type="term" value="F:DNA-binding transcription factor activity"/>
    <property type="evidence" value="ECO:0007669"/>
    <property type="project" value="InterPro"/>
</dbReference>
<keyword evidence="2" id="KW-0238">DNA-binding</keyword>
<dbReference type="Gene3D" id="1.10.10.10">
    <property type="entry name" value="Winged helix-like DNA-binding domain superfamily/Winged helix DNA-binding domain"/>
    <property type="match status" value="1"/>
</dbReference>
<dbReference type="SUPFAM" id="SSF48008">
    <property type="entry name" value="GntR ligand-binding domain-like"/>
    <property type="match status" value="1"/>
</dbReference>
<proteinExistence type="predicted"/>
<dbReference type="InterPro" id="IPR008920">
    <property type="entry name" value="TF_FadR/GntR_C"/>
</dbReference>
<evidence type="ECO:0000256" key="2">
    <source>
        <dbReference type="ARBA" id="ARBA00023125"/>
    </source>
</evidence>
<dbReference type="Proteomes" id="UP000035100">
    <property type="component" value="Unassembled WGS sequence"/>
</dbReference>
<dbReference type="SUPFAM" id="SSF46785">
    <property type="entry name" value="Winged helix' DNA-binding domain"/>
    <property type="match status" value="1"/>
</dbReference>
<evidence type="ECO:0000313" key="5">
    <source>
        <dbReference type="EMBL" id="KIQ69119.1"/>
    </source>
</evidence>
<dbReference type="eggNOG" id="COG2186">
    <property type="taxonomic scope" value="Bacteria"/>
</dbReference>
<sequence>MTPLLAPSAGARTSHEAVVEALGQAIVDGRLPPGALLPRDEQLIESYGVSRTVLREAMKTLAAKGMIEPRARVGTRVRPRTDWTMFDAQLLRWHLEASPTPAFLGALFEMRGAFEPFAAGLAARHADAAAVGEMRAEVARMRAAEDQTAFARADLQLHRTILSATENPFFHSLGSLIEAALLTVLRLSSPVGHPDRQAEVCAQHDRIVDAIARGDAVGAEAAMAGVIGSGRDRIADEWEEADA</sequence>
<dbReference type="PANTHER" id="PTHR43537:SF44">
    <property type="entry name" value="GNTR FAMILY REGULATORY PROTEIN"/>
    <property type="match status" value="1"/>
</dbReference>
<dbReference type="InterPro" id="IPR036390">
    <property type="entry name" value="WH_DNA-bd_sf"/>
</dbReference>
<evidence type="ECO:0000259" key="4">
    <source>
        <dbReference type="PROSITE" id="PS50949"/>
    </source>
</evidence>
<dbReference type="PANTHER" id="PTHR43537">
    <property type="entry name" value="TRANSCRIPTIONAL REGULATOR, GNTR FAMILY"/>
    <property type="match status" value="1"/>
</dbReference>
<dbReference type="Pfam" id="PF07729">
    <property type="entry name" value="FCD"/>
    <property type="match status" value="1"/>
</dbReference>
<comment type="caution">
    <text evidence="5">The sequence shown here is derived from an EMBL/GenBank/DDBJ whole genome shotgun (WGS) entry which is preliminary data.</text>
</comment>
<name>A0A0D0Q3M1_9RHOB</name>
<dbReference type="Pfam" id="PF00392">
    <property type="entry name" value="GntR"/>
    <property type="match status" value="1"/>
</dbReference>
<dbReference type="SMART" id="SM00895">
    <property type="entry name" value="FCD"/>
    <property type="match status" value="1"/>
</dbReference>
<evidence type="ECO:0000256" key="3">
    <source>
        <dbReference type="ARBA" id="ARBA00023163"/>
    </source>
</evidence>
<reference evidence="5 6" key="1">
    <citation type="submission" date="2013-01" db="EMBL/GenBank/DDBJ databases">
        <authorList>
            <person name="Fiebig A."/>
            <person name="Goeker M."/>
            <person name="Klenk H.-P.P."/>
        </authorList>
    </citation>
    <scope>NUCLEOTIDE SEQUENCE [LARGE SCALE GENOMIC DNA]</scope>
    <source>
        <strain evidence="5 6">DSM 24838</strain>
    </source>
</reference>
<dbReference type="AlphaFoldDB" id="A0A0D0Q3M1"/>
<dbReference type="SMART" id="SM00345">
    <property type="entry name" value="HTH_GNTR"/>
    <property type="match status" value="1"/>
</dbReference>
<dbReference type="PRINTS" id="PR00035">
    <property type="entry name" value="HTHGNTR"/>
</dbReference>
<organism evidence="5 6">
    <name type="scientific">Wenxinia marina DSM 24838</name>
    <dbReference type="NCBI Taxonomy" id="1123501"/>
    <lineage>
        <taxon>Bacteria</taxon>
        <taxon>Pseudomonadati</taxon>
        <taxon>Pseudomonadota</taxon>
        <taxon>Alphaproteobacteria</taxon>
        <taxon>Rhodobacterales</taxon>
        <taxon>Roseobacteraceae</taxon>
        <taxon>Wenxinia</taxon>
    </lineage>
</organism>
<feature type="domain" description="HTH gntR-type" evidence="4">
    <location>
        <begin position="12"/>
        <end position="80"/>
    </location>
</feature>
<dbReference type="STRING" id="1123501.Wenmar_02188"/>
<dbReference type="InterPro" id="IPR000524">
    <property type="entry name" value="Tscrpt_reg_HTH_GntR"/>
</dbReference>
<dbReference type="PROSITE" id="PS50949">
    <property type="entry name" value="HTH_GNTR"/>
    <property type="match status" value="1"/>
</dbReference>
<dbReference type="GO" id="GO:0003677">
    <property type="term" value="F:DNA binding"/>
    <property type="evidence" value="ECO:0007669"/>
    <property type="project" value="UniProtKB-KW"/>
</dbReference>
<evidence type="ECO:0000313" key="6">
    <source>
        <dbReference type="Proteomes" id="UP000035100"/>
    </source>
</evidence>
<gene>
    <name evidence="5" type="ORF">Wenmar_02188</name>
</gene>
<keyword evidence="1" id="KW-0805">Transcription regulation</keyword>
<dbReference type="InterPro" id="IPR011711">
    <property type="entry name" value="GntR_C"/>
</dbReference>
<protein>
    <submittedName>
        <fullName evidence="5">Transcriptional regulator</fullName>
    </submittedName>
</protein>
<dbReference type="InterPro" id="IPR036388">
    <property type="entry name" value="WH-like_DNA-bd_sf"/>
</dbReference>